<reference evidence="2" key="2">
    <citation type="submission" date="2025-08" db="UniProtKB">
        <authorList>
            <consortium name="RefSeq"/>
        </authorList>
    </citation>
    <scope>IDENTIFICATION</scope>
    <source>
        <tissue evidence="2">Leaf</tissue>
    </source>
</reference>
<evidence type="ECO:0000313" key="2">
    <source>
        <dbReference type="RefSeq" id="XP_075099438.1"/>
    </source>
</evidence>
<organism evidence="1 2">
    <name type="scientific">Nicotiana tabacum</name>
    <name type="common">Common tobacco</name>
    <dbReference type="NCBI Taxonomy" id="4097"/>
    <lineage>
        <taxon>Eukaryota</taxon>
        <taxon>Viridiplantae</taxon>
        <taxon>Streptophyta</taxon>
        <taxon>Embryophyta</taxon>
        <taxon>Tracheophyta</taxon>
        <taxon>Spermatophyta</taxon>
        <taxon>Magnoliopsida</taxon>
        <taxon>eudicotyledons</taxon>
        <taxon>Gunneridae</taxon>
        <taxon>Pentapetalae</taxon>
        <taxon>asterids</taxon>
        <taxon>lamiids</taxon>
        <taxon>Solanales</taxon>
        <taxon>Solanaceae</taxon>
        <taxon>Nicotianoideae</taxon>
        <taxon>Nicotianeae</taxon>
        <taxon>Nicotiana</taxon>
    </lineage>
</organism>
<name>A0AC58TQD6_TOBAC</name>
<gene>
    <name evidence="2" type="primary">LOC142176214</name>
</gene>
<protein>
    <submittedName>
        <fullName evidence="2">Uncharacterized protein LOC142176214</fullName>
    </submittedName>
</protein>
<sequence>MGGIFRNYLGNWIIDFQKVDKAFSPLHAELQAIHEGLQIAISYDLFPLKVETDSTEAINVINQDHFVVTNTVHACRSLMLQRKDLLLRHNFQEENQVAHLLAKDACKKEYIQLCKENAKIHPTPPHFVSLQLSKDVNGGYYYKKSLDITTCNRLKLVENQNVTNIGSPMCGDFQFRNICTSSNF</sequence>
<evidence type="ECO:0000313" key="1">
    <source>
        <dbReference type="Proteomes" id="UP000790787"/>
    </source>
</evidence>
<dbReference type="RefSeq" id="XP_075099438.1">
    <property type="nucleotide sequence ID" value="XM_075243337.1"/>
</dbReference>
<proteinExistence type="predicted"/>
<accession>A0AC58TQD6</accession>
<reference evidence="1" key="1">
    <citation type="journal article" date="2014" name="Nat. Commun.">
        <title>The tobacco genome sequence and its comparison with those of tomato and potato.</title>
        <authorList>
            <person name="Sierro N."/>
            <person name="Battey J.N."/>
            <person name="Ouadi S."/>
            <person name="Bakaher N."/>
            <person name="Bovet L."/>
            <person name="Willig A."/>
            <person name="Goepfert S."/>
            <person name="Peitsch M.C."/>
            <person name="Ivanov N.V."/>
        </authorList>
    </citation>
    <scope>NUCLEOTIDE SEQUENCE [LARGE SCALE GENOMIC DNA]</scope>
</reference>
<keyword evidence="1" id="KW-1185">Reference proteome</keyword>
<dbReference type="Proteomes" id="UP000790787">
    <property type="component" value="Chromosome 22"/>
</dbReference>